<dbReference type="Proteomes" id="UP000184035">
    <property type="component" value="Unassembled WGS sequence"/>
</dbReference>
<protein>
    <submittedName>
        <fullName evidence="1">Uncharacterized protein</fullName>
    </submittedName>
</protein>
<organism evidence="1 2">
    <name type="scientific">Clostridium fallax</name>
    <dbReference type="NCBI Taxonomy" id="1533"/>
    <lineage>
        <taxon>Bacteria</taxon>
        <taxon>Bacillati</taxon>
        <taxon>Bacillota</taxon>
        <taxon>Clostridia</taxon>
        <taxon>Eubacteriales</taxon>
        <taxon>Clostridiaceae</taxon>
        <taxon>Clostridium</taxon>
    </lineage>
</organism>
<keyword evidence="2" id="KW-1185">Reference proteome</keyword>
<dbReference type="STRING" id="1533.SAMN05443638_10421"/>
<evidence type="ECO:0000313" key="2">
    <source>
        <dbReference type="Proteomes" id="UP000184035"/>
    </source>
</evidence>
<dbReference type="AlphaFoldDB" id="A0A1M4U3R9"/>
<dbReference type="OrthoDB" id="1722540at2"/>
<reference evidence="1 2" key="1">
    <citation type="submission" date="2016-11" db="EMBL/GenBank/DDBJ databases">
        <authorList>
            <person name="Jaros S."/>
            <person name="Januszkiewicz K."/>
            <person name="Wedrychowicz H."/>
        </authorList>
    </citation>
    <scope>NUCLEOTIDE SEQUENCE [LARGE SCALE GENOMIC DNA]</scope>
    <source>
        <strain evidence="1 2">DSM 2631</strain>
    </source>
</reference>
<dbReference type="RefSeq" id="WP_072893002.1">
    <property type="nucleotide sequence ID" value="NZ_FQVM01000004.1"/>
</dbReference>
<dbReference type="EMBL" id="FQVM01000004">
    <property type="protein sequence ID" value="SHE51378.1"/>
    <property type="molecule type" value="Genomic_DNA"/>
</dbReference>
<name>A0A1M4U3R9_9CLOT</name>
<dbReference type="Pfam" id="PF18937">
    <property type="entry name" value="DUF5685"/>
    <property type="match status" value="1"/>
</dbReference>
<proteinExistence type="predicted"/>
<accession>A0A1M4U3R9</accession>
<gene>
    <name evidence="1" type="ORF">SAMN05443638_10421</name>
</gene>
<dbReference type="InterPro" id="IPR043740">
    <property type="entry name" value="DUF5685"/>
</dbReference>
<sequence>MFGYVFPCRMELKVKEYEKFKAYYCGLCHAIKNIYGNIPRLSLNYDMTFLGLLLDSMSINNSNAKKIRCFLHPNKEKPIINNSFALDYAANINVILFYNKLLDDIQDDKSFKSKLGALLFFNVNNKFKDSYSEINTKITSNLKDLYEKENNYKNLSLDEIAHPFSDLTGYLFMNYPNPIEDDSQYKRDQLYWLGYNLGKWIYLIDAFDDLEEDMKNNKFNALSSILNNDNLSFEDFRETILKRIEFSLLNCASQCYNHLQNLNISKNKGILDNIIKLGITEKTFKVLYKND</sequence>
<evidence type="ECO:0000313" key="1">
    <source>
        <dbReference type="EMBL" id="SHE51378.1"/>
    </source>
</evidence>